<dbReference type="PANTHER" id="PTHR24006:SF827">
    <property type="entry name" value="UBIQUITIN CARBOXYL-TERMINAL HYDROLASE 34"/>
    <property type="match status" value="1"/>
</dbReference>
<dbReference type="FunFam" id="3.90.70.10:FF:000022">
    <property type="entry name" value="Ubiquitin carboxyl-terminal hydrolase 24"/>
    <property type="match status" value="1"/>
</dbReference>
<evidence type="ECO:0000259" key="2">
    <source>
        <dbReference type="PROSITE" id="PS50235"/>
    </source>
</evidence>
<dbReference type="Proteomes" id="UP000799640">
    <property type="component" value="Unassembled WGS sequence"/>
</dbReference>
<protein>
    <recommendedName>
        <fullName evidence="2">USP domain-containing protein</fullName>
    </recommendedName>
</protein>
<dbReference type="OrthoDB" id="420187at2759"/>
<evidence type="ECO:0000313" key="4">
    <source>
        <dbReference type="Proteomes" id="UP000799640"/>
    </source>
</evidence>
<feature type="compositionally biased region" description="Basic and acidic residues" evidence="1">
    <location>
        <begin position="62"/>
        <end position="72"/>
    </location>
</feature>
<reference evidence="3" key="1">
    <citation type="journal article" date="2020" name="Stud. Mycol.">
        <title>101 Dothideomycetes genomes: a test case for predicting lifestyles and emergence of pathogens.</title>
        <authorList>
            <person name="Haridas S."/>
            <person name="Albert R."/>
            <person name="Binder M."/>
            <person name="Bloem J."/>
            <person name="Labutti K."/>
            <person name="Salamov A."/>
            <person name="Andreopoulos B."/>
            <person name="Baker S."/>
            <person name="Barry K."/>
            <person name="Bills G."/>
            <person name="Bluhm B."/>
            <person name="Cannon C."/>
            <person name="Castanera R."/>
            <person name="Culley D."/>
            <person name="Daum C."/>
            <person name="Ezra D."/>
            <person name="Gonzalez J."/>
            <person name="Henrissat B."/>
            <person name="Kuo A."/>
            <person name="Liang C."/>
            <person name="Lipzen A."/>
            <person name="Lutzoni F."/>
            <person name="Magnuson J."/>
            <person name="Mondo S."/>
            <person name="Nolan M."/>
            <person name="Ohm R."/>
            <person name="Pangilinan J."/>
            <person name="Park H.-J."/>
            <person name="Ramirez L."/>
            <person name="Alfaro M."/>
            <person name="Sun H."/>
            <person name="Tritt A."/>
            <person name="Yoshinaga Y."/>
            <person name="Zwiers L.-H."/>
            <person name="Turgeon B."/>
            <person name="Goodwin S."/>
            <person name="Spatafora J."/>
            <person name="Crous P."/>
            <person name="Grigoriev I."/>
        </authorList>
    </citation>
    <scope>NUCLEOTIDE SEQUENCE</scope>
    <source>
        <strain evidence="3">CBS 262.69</strain>
    </source>
</reference>
<sequence length="2508" mass="285144">MPTDNRGRTSRAPSSEPSTVQRDATQDADDSQTRKRPRLDSGSHTVRSQSADQVLFSSPRLSAREFPMDDTMKAQTASPSDKQPVQTPSKITINLRAPHRMDDPDPQSLSSMDVPSPTSSLYADAIIGPDLNGMSNDDESLRQRESSSPVVEIDPPEPEEMDDGAAAGIEIDGLDQDQDQDDPVTYAIYTFPYQKDGDYMSAMNLILHHLDNDSIEINVLTEIRNWLNVQYECFAERPLECWSSLYLGHSALWDNIGKIMQRLLSRTESLGDYGASQVRTVVLGLLRSYVMLVTRLLQVDLQTLRETGATPVPERLLSIRHLKIMATIFDDSNQFITNVVNLESKEYVERLWVDLLHVFICPPTDGLAHLSRFVSALCEGLSSNERLAPKLPPTVRLASFLTRVALVAKRSTNEVLARDWAPYIQHLQQIYYDVRSQLNERLNKQDPLRVEIRRDIVDSLAVMIQTLGDIDPAFSERMFVEMAGQAEPSLQAHYPFLIGMMWKLKLMMTYVSKGRMDLRILGMETMQHELVQAYTAYNTSAGANSTARLSPVHEVLVFLAQMLLDSKLAEYIVGVESHPQLISRSNNVIGFLVVTDKFSSQQADLIWQTVISSQDPRVVNATLTLLQYLINSLTKHAEDIYLCRKLLDAPLPTFTAEAASFFEAFVCKLERDYVGLSSDADLNEAPLKFCIRLISDSFSAPVITPPLVNVRGHAAVALSRMTTNTVPAVRHSLYRSCTVTVQKGGAEAASTMYAIHEVLKAAREDIGYLIQDLDLACILVDEFGRFLAHVEEAGHQDIMRLKLFLGARIDLLIFLLTMEPEALSDGKLKVFWDLLGGSSAVRAEAREITWQRLSTLAMQRQQKHPLVERCYVEYLPTVPPEQYTATFFDCLQHACSNIRRTDSRSSLSDGSIVEIPSIDLVWRVMLNAPPHTDEEALMRFIVGAYLDISLVRRFTKEILENTHASVVRRCLGILDPAFTHLRSASPLQQQSEDVPMADHSPEPQCSYERLFARTLRFLTVFLNQIGTRPEFFTLPKPAVAGPPAEEKPSSCKGHPVTISYQVMRTGAQHGEVMKMAVGDLETCVELHRRLKWAFARLGLTSFKLIWGGTYIRLLDKPTCTLRDIGVNQKGLLLVKESPNDAGAEPIMPIYQARTTFEREIMDHFDDFYKYMDGKDGISQATYTFLEMFPLPDSMSALIADPEVDISRVFPQGQIFKIHYSLRCLHFLLSDQLRSSSIDEQFIRHGIRLLESVLSSDEIFSLQHDVQHLEVGAAAAEYLLGYLQEYSAPEDPFSNGEALLLRVPAILQLSCDTRSRRAIRDSYDLLLNVALCSAPAWNAFSHHELLFPLHHKLLLEDADPVVRQQTAQAMTLRLAGFPGKPYLAVSEFASFFWDIFERLIPRAIDYPQRCGDMLVIANQLLGGRVSEIPDATLRSYFSQWSKLLLDHRHIEFVGRDEKDEIICGLANLLRTCYSNIPEASDEVPTDELARSIWEKFLFPHPVPDRKDFKDYYDLTQDEEEIEEVIPALENSTRSALYILLYTMSDSHKNQRRMLGYVEHTDLCFDYARVWSIDNTKLLRAPCGYVGVKNLGNTCYMNALVTQLFMNPGFRTFFFNCEPAVGQRNSKLLTETRRLFAHMQDAYERSSDTAEFTRHITNLGNEVINVAEQMDVDEFLNILFIRWEEQMPSEVAKKKFRSFYGGKTIQQIKSKECDHVSEREDACLAIQCDVQGKSTLQDSLQAFVDGDVMEGDNKYKCEPCGKLVDAVKRTCLKQVPDHLIFHLKRFEFDLGLMRRSKINDLFEFPMTIDISPYTVDHITDPSTPTAADVFDLVGVVVHKGAADHGHYVSYIRVRPNADNEPTWLLFDDADVTTFDPTHIPDSCYGGFAAGKDTMHFQSTAKMFNAYMLFYQRRSSLDLKPDGMVVSPSSPPTAPIPAEFKTEISRENADLLRDYCLFNDTHHRYILETLKKITSLDHDENEHHLQSEFVEVACHSMWLVVARIKDTPELDSYVEEFAKLFPNCRRCTAAALNYYEKHGNEMRDFLIRCTTGKVRNCIRSLLLHALRCLRSYPELYGVDTADGELDTQGMKDRGLLQNLMSRLWASTDEDLHLNSRSWDDYFGFLVDFAQLGQAEASQMIYSGILQTCIELLCANGEDQLRVKYAKILRWSERRTQPSYEQMMRLLCILLPHVDMDRTVRDEFERADHYDSQTKLLPLIADEQGYLRLWNSEDNTLWWLVALIEKWDCHGEQLSVPGEILRLVLRTRKDSKFLELIARTFREIIENYTPQYADPFARVLAFFCAHCARDDLVRSLMDSMNRVTGAGDPHFIKAACEFYSVLPEAEKRRTETPDLDGSIISTGFLEGMPIWAPRLLIDRDNNVAKEIARTIKTYVFDGPITTSEYEFLRSRAVRSLFDRCHAQIKYHLEVQTPKSLLYWVLKVATRCYLYLQAINADDQFKDLCFESDLNKLTSFSYLTAELESTVQPQEDELAQSNVGSEFSDPSDDDGGA</sequence>
<dbReference type="InterPro" id="IPR050164">
    <property type="entry name" value="Peptidase_C19"/>
</dbReference>
<dbReference type="SUPFAM" id="SSF54001">
    <property type="entry name" value="Cysteine proteinases"/>
    <property type="match status" value="1"/>
</dbReference>
<feature type="compositionally biased region" description="Polar residues" evidence="1">
    <location>
        <begin position="73"/>
        <end position="92"/>
    </location>
</feature>
<evidence type="ECO:0000256" key="1">
    <source>
        <dbReference type="SAM" id="MobiDB-lite"/>
    </source>
</evidence>
<dbReference type="Gene3D" id="3.90.70.10">
    <property type="entry name" value="Cysteine proteinases"/>
    <property type="match status" value="1"/>
</dbReference>
<dbReference type="GO" id="GO:0005829">
    <property type="term" value="C:cytosol"/>
    <property type="evidence" value="ECO:0007669"/>
    <property type="project" value="TreeGrafter"/>
</dbReference>
<accession>A0A6G1HXQ4</accession>
<dbReference type="Pfam" id="PF12030">
    <property type="entry name" value="DUF3517"/>
    <property type="match status" value="1"/>
</dbReference>
<organism evidence="3 4">
    <name type="scientific">Trichodelitschia bisporula</name>
    <dbReference type="NCBI Taxonomy" id="703511"/>
    <lineage>
        <taxon>Eukaryota</taxon>
        <taxon>Fungi</taxon>
        <taxon>Dikarya</taxon>
        <taxon>Ascomycota</taxon>
        <taxon>Pezizomycotina</taxon>
        <taxon>Dothideomycetes</taxon>
        <taxon>Dothideomycetes incertae sedis</taxon>
        <taxon>Phaeotrichales</taxon>
        <taxon>Phaeotrichaceae</taxon>
        <taxon>Trichodelitschia</taxon>
    </lineage>
</organism>
<dbReference type="PROSITE" id="PS50235">
    <property type="entry name" value="USP_3"/>
    <property type="match status" value="1"/>
</dbReference>
<dbReference type="InterPro" id="IPR021905">
    <property type="entry name" value="DUF3517"/>
</dbReference>
<feature type="region of interest" description="Disordered" evidence="1">
    <location>
        <begin position="1"/>
        <end position="163"/>
    </location>
</feature>
<feature type="compositionally biased region" description="Polar residues" evidence="1">
    <location>
        <begin position="107"/>
        <end position="121"/>
    </location>
</feature>
<dbReference type="GO" id="GO:0016579">
    <property type="term" value="P:protein deubiquitination"/>
    <property type="evidence" value="ECO:0007669"/>
    <property type="project" value="InterPro"/>
</dbReference>
<feature type="compositionally biased region" description="Polar residues" evidence="1">
    <location>
        <begin position="11"/>
        <end position="23"/>
    </location>
</feature>
<dbReference type="InterPro" id="IPR001394">
    <property type="entry name" value="Peptidase_C19_UCH"/>
</dbReference>
<feature type="compositionally biased region" description="Polar residues" evidence="1">
    <location>
        <begin position="2483"/>
        <end position="2496"/>
    </location>
</feature>
<dbReference type="Pfam" id="PF00443">
    <property type="entry name" value="UCH"/>
    <property type="match status" value="1"/>
</dbReference>
<dbReference type="PROSITE" id="PS00973">
    <property type="entry name" value="USP_2"/>
    <property type="match status" value="1"/>
</dbReference>
<dbReference type="GO" id="GO:0005634">
    <property type="term" value="C:nucleus"/>
    <property type="evidence" value="ECO:0007669"/>
    <property type="project" value="TreeGrafter"/>
</dbReference>
<dbReference type="EMBL" id="ML996694">
    <property type="protein sequence ID" value="KAF2400792.1"/>
    <property type="molecule type" value="Genomic_DNA"/>
</dbReference>
<dbReference type="InterPro" id="IPR018200">
    <property type="entry name" value="USP_CS"/>
</dbReference>
<feature type="domain" description="USP" evidence="2">
    <location>
        <begin position="1584"/>
        <end position="1911"/>
    </location>
</feature>
<evidence type="ECO:0000313" key="3">
    <source>
        <dbReference type="EMBL" id="KAF2400792.1"/>
    </source>
</evidence>
<feature type="compositionally biased region" description="Polar residues" evidence="1">
    <location>
        <begin position="42"/>
        <end position="60"/>
    </location>
</feature>
<dbReference type="InterPro" id="IPR038765">
    <property type="entry name" value="Papain-like_cys_pep_sf"/>
</dbReference>
<feature type="region of interest" description="Disordered" evidence="1">
    <location>
        <begin position="2483"/>
        <end position="2508"/>
    </location>
</feature>
<dbReference type="InterPro" id="IPR016024">
    <property type="entry name" value="ARM-type_fold"/>
</dbReference>
<keyword evidence="4" id="KW-1185">Reference proteome</keyword>
<dbReference type="InterPro" id="IPR028889">
    <property type="entry name" value="USP"/>
</dbReference>
<dbReference type="PANTHER" id="PTHR24006">
    <property type="entry name" value="UBIQUITIN CARBOXYL-TERMINAL HYDROLASE"/>
    <property type="match status" value="1"/>
</dbReference>
<name>A0A6G1HXQ4_9PEZI</name>
<proteinExistence type="predicted"/>
<dbReference type="GO" id="GO:0004843">
    <property type="term" value="F:cysteine-type deubiquitinase activity"/>
    <property type="evidence" value="ECO:0007669"/>
    <property type="project" value="InterPro"/>
</dbReference>
<gene>
    <name evidence="3" type="ORF">EJ06DRAFT_529889</name>
</gene>
<dbReference type="SUPFAM" id="SSF48371">
    <property type="entry name" value="ARM repeat"/>
    <property type="match status" value="1"/>
</dbReference>
<feature type="compositionally biased region" description="Acidic residues" evidence="1">
    <location>
        <begin position="154"/>
        <end position="163"/>
    </location>
</feature>